<dbReference type="InterPro" id="IPR029063">
    <property type="entry name" value="SAM-dependent_MTases_sf"/>
</dbReference>
<proteinExistence type="inferred from homology"/>
<dbReference type="HAMAP" id="MF_02126">
    <property type="entry name" value="RF_methyltr_PrmC"/>
    <property type="match status" value="1"/>
</dbReference>
<evidence type="ECO:0000256" key="4">
    <source>
        <dbReference type="ARBA" id="ARBA00048391"/>
    </source>
</evidence>
<keyword evidence="9" id="KW-1185">Reference proteome</keyword>
<feature type="domain" description="Release factor glutamine methyltransferase N-terminal" evidence="7">
    <location>
        <begin position="7"/>
        <end position="77"/>
    </location>
</feature>
<dbReference type="SUPFAM" id="SSF53335">
    <property type="entry name" value="S-adenosyl-L-methionine-dependent methyltransferases"/>
    <property type="match status" value="1"/>
</dbReference>
<dbReference type="Pfam" id="PF05175">
    <property type="entry name" value="MTS"/>
    <property type="match status" value="1"/>
</dbReference>
<dbReference type="Pfam" id="PF17827">
    <property type="entry name" value="PrmC_N"/>
    <property type="match status" value="1"/>
</dbReference>
<dbReference type="Proteomes" id="UP000429232">
    <property type="component" value="Chromosome"/>
</dbReference>
<comment type="caution">
    <text evidence="5">Lacks conserved residue(s) required for the propagation of feature annotation.</text>
</comment>
<name>A0A6I4IMV5_9SPHI</name>
<keyword evidence="3 5" id="KW-0949">S-adenosyl-L-methionine</keyword>
<feature type="binding site" evidence="5">
    <location>
        <begin position="189"/>
        <end position="192"/>
    </location>
    <ligand>
        <name>substrate</name>
    </ligand>
</feature>
<feature type="binding site" evidence="5">
    <location>
        <position position="144"/>
    </location>
    <ligand>
        <name>S-adenosyl-L-methionine</name>
        <dbReference type="ChEBI" id="CHEBI:59789"/>
    </ligand>
</feature>
<dbReference type="RefSeq" id="WP_157523687.1">
    <property type="nucleotide sequence ID" value="NZ_CP066775.1"/>
</dbReference>
<evidence type="ECO:0000259" key="7">
    <source>
        <dbReference type="Pfam" id="PF17827"/>
    </source>
</evidence>
<evidence type="ECO:0000256" key="2">
    <source>
        <dbReference type="ARBA" id="ARBA00022679"/>
    </source>
</evidence>
<dbReference type="AlphaFoldDB" id="A0A6I4IMV5"/>
<dbReference type="PANTHER" id="PTHR18895:SF74">
    <property type="entry name" value="MTRF1L RELEASE FACTOR GLUTAMINE METHYLTRANSFERASE"/>
    <property type="match status" value="1"/>
</dbReference>
<keyword evidence="1 5" id="KW-0489">Methyltransferase</keyword>
<comment type="similarity">
    <text evidence="5">Belongs to the protein N5-glutamine methyltransferase family. PrmC subfamily.</text>
</comment>
<dbReference type="EMBL" id="CP066775">
    <property type="protein sequence ID" value="QQL51113.1"/>
    <property type="molecule type" value="Genomic_DNA"/>
</dbReference>
<dbReference type="InterPro" id="IPR007848">
    <property type="entry name" value="Small_mtfrase_dom"/>
</dbReference>
<dbReference type="EC" id="2.1.1.297" evidence="5"/>
<dbReference type="GO" id="GO:0032259">
    <property type="term" value="P:methylation"/>
    <property type="evidence" value="ECO:0007669"/>
    <property type="project" value="UniProtKB-KW"/>
</dbReference>
<reference evidence="8 9" key="1">
    <citation type="submission" date="2020-12" db="EMBL/GenBank/DDBJ databases">
        <title>HMF7856_wgs.fasta genome submission.</title>
        <authorList>
            <person name="Kang H."/>
            <person name="Kim H."/>
            <person name="Joh K."/>
        </authorList>
    </citation>
    <scope>NUCLEOTIDE SEQUENCE [LARGE SCALE GENOMIC DNA]</scope>
    <source>
        <strain evidence="8 9">HMF7856</strain>
    </source>
</reference>
<dbReference type="NCBIfam" id="TIGR03534">
    <property type="entry name" value="RF_mod_PrmC"/>
    <property type="match status" value="1"/>
</dbReference>
<dbReference type="CDD" id="cd02440">
    <property type="entry name" value="AdoMet_MTases"/>
    <property type="match status" value="1"/>
</dbReference>
<evidence type="ECO:0000256" key="5">
    <source>
        <dbReference type="HAMAP-Rule" id="MF_02126"/>
    </source>
</evidence>
<organism evidence="8 9">
    <name type="scientific">Mucilaginibacter ginkgonis</name>
    <dbReference type="NCBI Taxonomy" id="2682091"/>
    <lineage>
        <taxon>Bacteria</taxon>
        <taxon>Pseudomonadati</taxon>
        <taxon>Bacteroidota</taxon>
        <taxon>Sphingobacteriia</taxon>
        <taxon>Sphingobacteriales</taxon>
        <taxon>Sphingobacteriaceae</taxon>
        <taxon>Mucilaginibacter</taxon>
    </lineage>
</organism>
<evidence type="ECO:0000256" key="3">
    <source>
        <dbReference type="ARBA" id="ARBA00022691"/>
    </source>
</evidence>
<dbReference type="PROSITE" id="PS00092">
    <property type="entry name" value="N6_MTASE"/>
    <property type="match status" value="1"/>
</dbReference>
<evidence type="ECO:0000256" key="1">
    <source>
        <dbReference type="ARBA" id="ARBA00022603"/>
    </source>
</evidence>
<dbReference type="InterPro" id="IPR002052">
    <property type="entry name" value="DNA_methylase_N6_adenine_CS"/>
</dbReference>
<dbReference type="NCBIfam" id="TIGR00536">
    <property type="entry name" value="hemK_fam"/>
    <property type="match status" value="1"/>
</dbReference>
<evidence type="ECO:0000259" key="6">
    <source>
        <dbReference type="Pfam" id="PF05175"/>
    </source>
</evidence>
<gene>
    <name evidence="5 8" type="primary">prmC</name>
    <name evidence="8" type="ORF">GO620_006590</name>
</gene>
<keyword evidence="2 5" id="KW-0808">Transferase</keyword>
<dbReference type="Gene3D" id="3.40.50.150">
    <property type="entry name" value="Vaccinia Virus protein VP39"/>
    <property type="match status" value="1"/>
</dbReference>
<comment type="catalytic activity">
    <reaction evidence="4 5">
        <text>L-glutaminyl-[peptide chain release factor] + S-adenosyl-L-methionine = N(5)-methyl-L-glutaminyl-[peptide chain release factor] + S-adenosyl-L-homocysteine + H(+)</text>
        <dbReference type="Rhea" id="RHEA:42896"/>
        <dbReference type="Rhea" id="RHEA-COMP:10271"/>
        <dbReference type="Rhea" id="RHEA-COMP:10272"/>
        <dbReference type="ChEBI" id="CHEBI:15378"/>
        <dbReference type="ChEBI" id="CHEBI:30011"/>
        <dbReference type="ChEBI" id="CHEBI:57856"/>
        <dbReference type="ChEBI" id="CHEBI:59789"/>
        <dbReference type="ChEBI" id="CHEBI:61891"/>
        <dbReference type="EC" id="2.1.1.297"/>
    </reaction>
</comment>
<dbReference type="GO" id="GO:0102559">
    <property type="term" value="F:peptide chain release factor N(5)-glutamine methyltransferase activity"/>
    <property type="evidence" value="ECO:0007669"/>
    <property type="project" value="UniProtKB-EC"/>
</dbReference>
<dbReference type="PANTHER" id="PTHR18895">
    <property type="entry name" value="HEMK METHYLTRANSFERASE"/>
    <property type="match status" value="1"/>
</dbReference>
<sequence length="291" mass="32344">MKTVQEASNTLRRQLNKHYDSVEAEAITMLVLGDVTGFSKAKLKAFGDELLTNVQEGRMEAISVQLEMGMPPQYVLGHTEFYGLDFDVSPAVLIPRPETEELVSWIIETVKQPNFNILDIGTGNGCIAISLKHELKQANVLAIDVSADALEIARANAVKNNVDINFIEADILHEGALSFENKFDVIVSNPPYVTESDKLQMHTNVTDFEPHTALFVPEDDPLLFYKAIASFALQNLNSNGLLFFEINESFAQQTIDMMTGKGFRDIELRQDIRGKDRMVKANNPLTPKGGV</sequence>
<dbReference type="GO" id="GO:0003676">
    <property type="term" value="F:nucleic acid binding"/>
    <property type="evidence" value="ECO:0007669"/>
    <property type="project" value="InterPro"/>
</dbReference>
<dbReference type="InterPro" id="IPR050320">
    <property type="entry name" value="N5-glutamine_MTase"/>
</dbReference>
<dbReference type="InterPro" id="IPR004556">
    <property type="entry name" value="HemK-like"/>
</dbReference>
<protein>
    <recommendedName>
        <fullName evidence="5">Release factor glutamine methyltransferase</fullName>
        <shortName evidence="5">RF MTase</shortName>
        <ecNumber evidence="5">2.1.1.297</ecNumber>
    </recommendedName>
    <alternativeName>
        <fullName evidence="5">N5-glutamine methyltransferase PrmC</fullName>
    </alternativeName>
    <alternativeName>
        <fullName evidence="5">Protein-(glutamine-N5) MTase PrmC</fullName>
    </alternativeName>
    <alternativeName>
        <fullName evidence="5">Protein-glutamine N-methyltransferase PrmC</fullName>
    </alternativeName>
</protein>
<evidence type="ECO:0000313" key="9">
    <source>
        <dbReference type="Proteomes" id="UP000429232"/>
    </source>
</evidence>
<accession>A0A6I4IMV5</accession>
<feature type="binding site" evidence="5">
    <location>
        <begin position="121"/>
        <end position="125"/>
    </location>
    <ligand>
        <name>S-adenosyl-L-methionine</name>
        <dbReference type="ChEBI" id="CHEBI:59789"/>
    </ligand>
</feature>
<comment type="function">
    <text evidence="5">Methylates the class 1 translation termination release factors RF1/PrfA and RF2/PrfB on the glutamine residue of the universally conserved GGQ motif.</text>
</comment>
<feature type="binding site" evidence="5">
    <location>
        <position position="189"/>
    </location>
    <ligand>
        <name>S-adenosyl-L-methionine</name>
        <dbReference type="ChEBI" id="CHEBI:59789"/>
    </ligand>
</feature>
<dbReference type="InterPro" id="IPR019874">
    <property type="entry name" value="RF_methyltr_PrmC"/>
</dbReference>
<evidence type="ECO:0000313" key="8">
    <source>
        <dbReference type="EMBL" id="QQL51113.1"/>
    </source>
</evidence>
<feature type="domain" description="Methyltransferase small" evidence="6">
    <location>
        <begin position="107"/>
        <end position="197"/>
    </location>
</feature>
<dbReference type="KEGG" id="mgik:GO620_006590"/>
<dbReference type="Gene3D" id="1.10.8.10">
    <property type="entry name" value="DNA helicase RuvA subunit, C-terminal domain"/>
    <property type="match status" value="1"/>
</dbReference>
<dbReference type="InterPro" id="IPR040758">
    <property type="entry name" value="PrmC_N"/>
</dbReference>